<sequence>MVTTSSTMSSGSVMMLDQISSDECPTPITKRKDDDYDLQDLTSSSKKQCTKLIKQEKTKTD</sequence>
<reference evidence="2 3" key="1">
    <citation type="submission" date="2022-03" db="EMBL/GenBank/DDBJ databases">
        <authorList>
            <person name="Macdonald S."/>
            <person name="Ahmed S."/>
            <person name="Newling K."/>
        </authorList>
    </citation>
    <scope>NUCLEOTIDE SEQUENCE [LARGE SCALE GENOMIC DNA]</scope>
</reference>
<proteinExistence type="predicted"/>
<organism evidence="2 3">
    <name type="scientific">Eruca vesicaria subsp. sativa</name>
    <name type="common">Garden rocket</name>
    <name type="synonym">Eruca sativa</name>
    <dbReference type="NCBI Taxonomy" id="29727"/>
    <lineage>
        <taxon>Eukaryota</taxon>
        <taxon>Viridiplantae</taxon>
        <taxon>Streptophyta</taxon>
        <taxon>Embryophyta</taxon>
        <taxon>Tracheophyta</taxon>
        <taxon>Spermatophyta</taxon>
        <taxon>Magnoliopsida</taxon>
        <taxon>eudicotyledons</taxon>
        <taxon>Gunneridae</taxon>
        <taxon>Pentapetalae</taxon>
        <taxon>rosids</taxon>
        <taxon>malvids</taxon>
        <taxon>Brassicales</taxon>
        <taxon>Brassicaceae</taxon>
        <taxon>Brassiceae</taxon>
        <taxon>Eruca</taxon>
    </lineage>
</organism>
<evidence type="ECO:0000256" key="1">
    <source>
        <dbReference type="SAM" id="MobiDB-lite"/>
    </source>
</evidence>
<dbReference type="Proteomes" id="UP001642260">
    <property type="component" value="Unassembled WGS sequence"/>
</dbReference>
<gene>
    <name evidence="2" type="ORF">ERUC_LOCUS6817</name>
</gene>
<evidence type="ECO:0000313" key="3">
    <source>
        <dbReference type="Proteomes" id="UP001642260"/>
    </source>
</evidence>
<dbReference type="EMBL" id="CAKOAT010078489">
    <property type="protein sequence ID" value="CAH8313393.1"/>
    <property type="molecule type" value="Genomic_DNA"/>
</dbReference>
<feature type="compositionally biased region" description="Low complexity" evidence="1">
    <location>
        <begin position="1"/>
        <end position="15"/>
    </location>
</feature>
<name>A0ABC8J565_ERUVS</name>
<dbReference type="AlphaFoldDB" id="A0ABC8J565"/>
<protein>
    <submittedName>
        <fullName evidence="2">Uncharacterized protein</fullName>
    </submittedName>
</protein>
<accession>A0ABC8J565</accession>
<comment type="caution">
    <text evidence="2">The sequence shown here is derived from an EMBL/GenBank/DDBJ whole genome shotgun (WGS) entry which is preliminary data.</text>
</comment>
<evidence type="ECO:0000313" key="2">
    <source>
        <dbReference type="EMBL" id="CAH8313393.1"/>
    </source>
</evidence>
<feature type="region of interest" description="Disordered" evidence="1">
    <location>
        <begin position="1"/>
        <end position="40"/>
    </location>
</feature>
<keyword evidence="3" id="KW-1185">Reference proteome</keyword>